<dbReference type="InterPro" id="IPR001279">
    <property type="entry name" value="Metallo-B-lactamas"/>
</dbReference>
<evidence type="ECO:0000259" key="6">
    <source>
        <dbReference type="SMART" id="SM00849"/>
    </source>
</evidence>
<dbReference type="SMART" id="SM00849">
    <property type="entry name" value="Lactamase_B"/>
    <property type="match status" value="1"/>
</dbReference>
<dbReference type="GO" id="GO:0016787">
    <property type="term" value="F:hydrolase activity"/>
    <property type="evidence" value="ECO:0007669"/>
    <property type="project" value="UniProtKB-KW"/>
</dbReference>
<accession>A0A1U9ZVQ9</accession>
<dbReference type="PANTHER" id="PTHR46233">
    <property type="entry name" value="HYDROXYACYLGLUTATHIONE HYDROLASE GLOC"/>
    <property type="match status" value="1"/>
</dbReference>
<sequence>MPLGPSRRALLATAALLPLVGRPAEASAAAPKTAQQYYDRAARLAGDDPVLRALVKALSPGLSMPETKPLQPLRIFDDVAVLGTSFVQATALLTAQGIILIDALGSPDDAEKIIVPGLRAVGADPSAIKYVVVAHGHSDHFGGAQYLADQYGARVLMSRADWDLIAAERPAHAPRRDLVIADGQRLTLGDTTVTLHHTPGHTPGTVSPIFPVRWKGRRHTAMLWGGTNPPAATAAKRTNLASVLSFAATMRRAGVDVELNNHGGADHGLTRIEQLRAGTTGGENPFVIGRARTRRFMEVMETMLRGRIAQDQEPSPARPAPACC</sequence>
<dbReference type="EMBL" id="CP017717">
    <property type="protein sequence ID" value="AQZ62034.1"/>
    <property type="molecule type" value="Genomic_DNA"/>
</dbReference>
<keyword evidence="8" id="KW-1185">Reference proteome</keyword>
<keyword evidence="5" id="KW-0732">Signal</keyword>
<dbReference type="CDD" id="cd16280">
    <property type="entry name" value="metallo-hydrolase-like_MBL-fold"/>
    <property type="match status" value="1"/>
</dbReference>
<dbReference type="GO" id="GO:0046872">
    <property type="term" value="F:metal ion binding"/>
    <property type="evidence" value="ECO:0007669"/>
    <property type="project" value="UniProtKB-KW"/>
</dbReference>
<evidence type="ECO:0000256" key="2">
    <source>
        <dbReference type="ARBA" id="ARBA00022723"/>
    </source>
</evidence>
<organism evidence="7 8">
    <name type="scientific">[Actinomadura] parvosata subsp. kistnae</name>
    <dbReference type="NCBI Taxonomy" id="1909395"/>
    <lineage>
        <taxon>Bacteria</taxon>
        <taxon>Bacillati</taxon>
        <taxon>Actinomycetota</taxon>
        <taxon>Actinomycetes</taxon>
        <taxon>Streptosporangiales</taxon>
        <taxon>Streptosporangiaceae</taxon>
        <taxon>Nonomuraea</taxon>
    </lineage>
</organism>
<dbReference type="RefSeq" id="WP_080038175.1">
    <property type="nucleotide sequence ID" value="NZ_CP017717.1"/>
</dbReference>
<evidence type="ECO:0000313" key="8">
    <source>
        <dbReference type="Proteomes" id="UP000190797"/>
    </source>
</evidence>
<evidence type="ECO:0000256" key="1">
    <source>
        <dbReference type="ARBA" id="ARBA00001947"/>
    </source>
</evidence>
<dbReference type="KEGG" id="noa:BKM31_11615"/>
<evidence type="ECO:0000256" key="5">
    <source>
        <dbReference type="SAM" id="SignalP"/>
    </source>
</evidence>
<dbReference type="InterPro" id="IPR036866">
    <property type="entry name" value="RibonucZ/Hydroxyglut_hydro"/>
</dbReference>
<dbReference type="InterPro" id="IPR051453">
    <property type="entry name" value="MBL_Glyoxalase_II"/>
</dbReference>
<dbReference type="Pfam" id="PF00753">
    <property type="entry name" value="Lactamase_B"/>
    <property type="match status" value="1"/>
</dbReference>
<evidence type="ECO:0000256" key="4">
    <source>
        <dbReference type="ARBA" id="ARBA00022833"/>
    </source>
</evidence>
<dbReference type="AlphaFoldDB" id="A0A1U9ZVQ9"/>
<dbReference type="OrthoDB" id="2971563at2"/>
<comment type="cofactor">
    <cofactor evidence="1">
        <name>Zn(2+)</name>
        <dbReference type="ChEBI" id="CHEBI:29105"/>
    </cofactor>
</comment>
<gene>
    <name evidence="7" type="ORF">BKM31_11615</name>
</gene>
<dbReference type="SUPFAM" id="SSF56281">
    <property type="entry name" value="Metallo-hydrolase/oxidoreductase"/>
    <property type="match status" value="1"/>
</dbReference>
<keyword evidence="3 7" id="KW-0378">Hydrolase</keyword>
<evidence type="ECO:0000256" key="3">
    <source>
        <dbReference type="ARBA" id="ARBA00022801"/>
    </source>
</evidence>
<dbReference type="Proteomes" id="UP000190797">
    <property type="component" value="Chromosome"/>
</dbReference>
<reference evidence="8" key="1">
    <citation type="journal article" date="2017" name="Med. Chem. Commun.">
        <title>Nonomuraea sp. ATCC 55076 harbours the largest actinomycete chromosome to date and the kistamicin biosynthetic gene cluster.</title>
        <authorList>
            <person name="Nazari B."/>
            <person name="Forneris C.C."/>
            <person name="Gibson M.I."/>
            <person name="Moon K."/>
            <person name="Schramma K.R."/>
            <person name="Seyedsayamdost M.R."/>
        </authorList>
    </citation>
    <scope>NUCLEOTIDE SEQUENCE [LARGE SCALE GENOMIC DNA]</scope>
    <source>
        <strain evidence="8">ATCC 55076</strain>
    </source>
</reference>
<feature type="domain" description="Metallo-beta-lactamase" evidence="6">
    <location>
        <begin position="86"/>
        <end position="254"/>
    </location>
</feature>
<keyword evidence="2" id="KW-0479">Metal-binding</keyword>
<keyword evidence="4" id="KW-0862">Zinc</keyword>
<proteinExistence type="predicted"/>
<dbReference type="Gene3D" id="3.60.15.10">
    <property type="entry name" value="Ribonuclease Z/Hydroxyacylglutathione hydrolase-like"/>
    <property type="match status" value="1"/>
</dbReference>
<feature type="chain" id="PRO_5039037137" evidence="5">
    <location>
        <begin position="29"/>
        <end position="324"/>
    </location>
</feature>
<dbReference type="PANTHER" id="PTHR46233:SF3">
    <property type="entry name" value="HYDROXYACYLGLUTATHIONE HYDROLASE GLOC"/>
    <property type="match status" value="1"/>
</dbReference>
<feature type="signal peptide" evidence="5">
    <location>
        <begin position="1"/>
        <end position="28"/>
    </location>
</feature>
<protein>
    <submittedName>
        <fullName evidence="7">MBL fold metallo-hydrolase</fullName>
    </submittedName>
</protein>
<name>A0A1U9ZVQ9_9ACTN</name>
<evidence type="ECO:0000313" key="7">
    <source>
        <dbReference type="EMBL" id="AQZ62034.1"/>
    </source>
</evidence>